<dbReference type="SUPFAM" id="SSF56436">
    <property type="entry name" value="C-type lectin-like"/>
    <property type="match status" value="1"/>
</dbReference>
<evidence type="ECO:0000313" key="4">
    <source>
        <dbReference type="Proteomes" id="UP000198327"/>
    </source>
</evidence>
<evidence type="ECO:0000259" key="2">
    <source>
        <dbReference type="Pfam" id="PF03781"/>
    </source>
</evidence>
<sequence length="288" mass="31270">MAGGCCTPDRGGESHSRASAVTGGTRPTLIPIPGGTFLMGSEDDLAYPLDLEGPVRSVDVDAFSISATTVTVAEFEKFVRETGHLSDAERFGDSLVFSGSLPRGDASPIVPATPWWRVVAGASWRMPAGPSSSIDAVRDLADHPVTHVSRRDAEAYCTWTGTALPSEEQWEYAARGGLVGKPFPWGDDENLDRMNTWRAEFPGNHSDAIFTAPAQSYEPNGFGLYNCTGNVWEWTTGMFDASRRDRRAVIRGGSHLCHASYCRRYRTSARSGVSEDTSSSHTGFRVIR</sequence>
<feature type="region of interest" description="Disordered" evidence="1">
    <location>
        <begin position="1"/>
        <end position="26"/>
    </location>
</feature>
<name>A0A239GCV4_9NOCA</name>
<dbReference type="PANTHER" id="PTHR23150">
    <property type="entry name" value="SULFATASE MODIFYING FACTOR 1, 2"/>
    <property type="match status" value="1"/>
</dbReference>
<dbReference type="InterPro" id="IPR051043">
    <property type="entry name" value="Sulfatase_Mod_Factor_Kinase"/>
</dbReference>
<reference evidence="4" key="1">
    <citation type="submission" date="2017-06" db="EMBL/GenBank/DDBJ databases">
        <authorList>
            <person name="Varghese N."/>
            <person name="Submissions S."/>
        </authorList>
    </citation>
    <scope>NUCLEOTIDE SEQUENCE [LARGE SCALE GENOMIC DNA]</scope>
    <source>
        <strain evidence="4">JCM 23211</strain>
    </source>
</reference>
<keyword evidence="4" id="KW-1185">Reference proteome</keyword>
<accession>A0A239GCV4</accession>
<dbReference type="InterPro" id="IPR016187">
    <property type="entry name" value="CTDL_fold"/>
</dbReference>
<dbReference type="GO" id="GO:0120147">
    <property type="term" value="F:formylglycine-generating oxidase activity"/>
    <property type="evidence" value="ECO:0007669"/>
    <property type="project" value="TreeGrafter"/>
</dbReference>
<dbReference type="InterPro" id="IPR005532">
    <property type="entry name" value="SUMF_dom"/>
</dbReference>
<dbReference type="OrthoDB" id="9768004at2"/>
<dbReference type="AlphaFoldDB" id="A0A239GCV4"/>
<proteinExistence type="predicted"/>
<dbReference type="EMBL" id="FZOW01000004">
    <property type="protein sequence ID" value="SNS65884.1"/>
    <property type="molecule type" value="Genomic_DNA"/>
</dbReference>
<protein>
    <submittedName>
        <fullName evidence="3">Formylglycine-generating enzyme, required for sulfatase activity, contains SUMF1/FGE domain</fullName>
    </submittedName>
</protein>
<gene>
    <name evidence="3" type="ORF">SAMN05421642_104129</name>
</gene>
<organism evidence="3 4">
    <name type="scientific">Rhodococcoides kyotonense</name>
    <dbReference type="NCBI Taxonomy" id="398843"/>
    <lineage>
        <taxon>Bacteria</taxon>
        <taxon>Bacillati</taxon>
        <taxon>Actinomycetota</taxon>
        <taxon>Actinomycetes</taxon>
        <taxon>Mycobacteriales</taxon>
        <taxon>Nocardiaceae</taxon>
        <taxon>Rhodococcoides</taxon>
    </lineage>
</organism>
<dbReference type="Proteomes" id="UP000198327">
    <property type="component" value="Unassembled WGS sequence"/>
</dbReference>
<dbReference type="Gene3D" id="3.90.1580.10">
    <property type="entry name" value="paralog of FGE (formylglycine-generating enzyme)"/>
    <property type="match status" value="1"/>
</dbReference>
<dbReference type="Pfam" id="PF03781">
    <property type="entry name" value="FGE-sulfatase"/>
    <property type="match status" value="1"/>
</dbReference>
<dbReference type="RefSeq" id="WP_089244999.1">
    <property type="nucleotide sequence ID" value="NZ_FZOW01000004.1"/>
</dbReference>
<evidence type="ECO:0000256" key="1">
    <source>
        <dbReference type="SAM" id="MobiDB-lite"/>
    </source>
</evidence>
<feature type="domain" description="Sulfatase-modifying factor enzyme-like" evidence="2">
    <location>
        <begin position="27"/>
        <end position="288"/>
    </location>
</feature>
<dbReference type="InterPro" id="IPR042095">
    <property type="entry name" value="SUMF_sf"/>
</dbReference>
<evidence type="ECO:0000313" key="3">
    <source>
        <dbReference type="EMBL" id="SNS65884.1"/>
    </source>
</evidence>
<dbReference type="PANTHER" id="PTHR23150:SF19">
    <property type="entry name" value="FORMYLGLYCINE-GENERATING ENZYME"/>
    <property type="match status" value="1"/>
</dbReference>